<keyword evidence="2" id="KW-1185">Reference proteome</keyword>
<name>A0ABZ2J302_9BACT</name>
<dbReference type="RefSeq" id="WP_338669218.1">
    <property type="nucleotide sequence ID" value="NZ_CP146609.1"/>
</dbReference>
<protein>
    <submittedName>
        <fullName evidence="1">Transporter substrate-binding domain-containing protein</fullName>
    </submittedName>
</protein>
<evidence type="ECO:0000313" key="1">
    <source>
        <dbReference type="EMBL" id="WWX23521.1"/>
    </source>
</evidence>
<evidence type="ECO:0000313" key="2">
    <source>
        <dbReference type="Proteomes" id="UP001385389"/>
    </source>
</evidence>
<proteinExistence type="predicted"/>
<accession>A0ABZ2J302</accession>
<dbReference type="Gene3D" id="3.40.190.10">
    <property type="entry name" value="Periplasmic binding protein-like II"/>
    <property type="match status" value="2"/>
</dbReference>
<reference evidence="1 2" key="1">
    <citation type="submission" date="2024-03" db="EMBL/GenBank/DDBJ databases">
        <title>Phenotype and Genome Characterization of a Sulfate-Reducing Bacterium Pseudodesulfovibrio sp. strain 5S69, isolated from Petroleum Reservoir in Tatarstan (Russia).</title>
        <authorList>
            <person name="Bidzhieva S.K."/>
            <person name="Kadnikov V."/>
            <person name="Tourova T.P."/>
            <person name="Samigullina S.R."/>
            <person name="Sokolova D.S."/>
            <person name="Poltaraus A.B."/>
            <person name="Avtukh A.N."/>
            <person name="Tereshina V.M."/>
            <person name="Mardanov A.V."/>
            <person name="Nazina T.N."/>
        </authorList>
    </citation>
    <scope>NUCLEOTIDE SEQUENCE [LARGE SCALE GENOMIC DNA]</scope>
    <source>
        <strain evidence="1 2">5S69</strain>
    </source>
</reference>
<sequence>MRALPRHTARSGAVTRFFWLAAACAALCLSWAVPGQARGPYRIGYVPGAMISLESKNRLEMAYARAGIPVEFLPLPQKRSLYLAVEGAIDGDAGRIYGLEKRYPSLVRVDVKLLDFNGAAYVVKGQEIGRFRDALLDVMKVGALRGVVWAEKIMKGRPMESVKTYEALFAMLLEGRIDIALSSRLSAEEIFSHDPRRYGRIRRLEPLVFRTSFYHYLNTKNADIVPRLEEALRELRAEDYWHDEGGN</sequence>
<dbReference type="Proteomes" id="UP001385389">
    <property type="component" value="Chromosome"/>
</dbReference>
<organism evidence="1 2">
    <name type="scientific">Pseudodesulfovibrio methanolicus</name>
    <dbReference type="NCBI Taxonomy" id="3126690"/>
    <lineage>
        <taxon>Bacteria</taxon>
        <taxon>Pseudomonadati</taxon>
        <taxon>Thermodesulfobacteriota</taxon>
        <taxon>Desulfovibrionia</taxon>
        <taxon>Desulfovibrionales</taxon>
        <taxon>Desulfovibrionaceae</taxon>
    </lineage>
</organism>
<dbReference type="SUPFAM" id="SSF53850">
    <property type="entry name" value="Periplasmic binding protein-like II"/>
    <property type="match status" value="1"/>
</dbReference>
<dbReference type="EMBL" id="CP146609">
    <property type="protein sequence ID" value="WWX23521.1"/>
    <property type="molecule type" value="Genomic_DNA"/>
</dbReference>
<gene>
    <name evidence="1" type="ORF">V8V93_04765</name>
</gene>